<dbReference type="Gene3D" id="2.60.40.10">
    <property type="entry name" value="Immunoglobulins"/>
    <property type="match status" value="2"/>
</dbReference>
<dbReference type="GO" id="GO:0004867">
    <property type="term" value="F:serine-type endopeptidase inhibitor activity"/>
    <property type="evidence" value="ECO:0007669"/>
    <property type="project" value="UniProtKB-KW"/>
</dbReference>
<evidence type="ECO:0000256" key="3">
    <source>
        <dbReference type="ARBA" id="ARBA00022729"/>
    </source>
</evidence>
<dbReference type="Pfam" id="PF17789">
    <property type="entry name" value="MG4"/>
    <property type="match status" value="1"/>
</dbReference>
<reference evidence="8 9" key="1">
    <citation type="submission" date="2019-09" db="EMBL/GenBank/DDBJ databases">
        <title>Bird 10,000 Genomes (B10K) Project - Family phase.</title>
        <authorList>
            <person name="Zhang G."/>
        </authorList>
    </citation>
    <scope>NUCLEOTIDE SEQUENCE [LARGE SCALE GENOMIC DNA]</scope>
    <source>
        <strain evidence="8">B10K-DU-001-57</strain>
        <tissue evidence="8">Muscle</tissue>
    </source>
</reference>
<dbReference type="InterPro" id="IPR050473">
    <property type="entry name" value="A2M/Complement_sys"/>
</dbReference>
<dbReference type="InterPro" id="IPR040839">
    <property type="entry name" value="MG4"/>
</dbReference>
<dbReference type="PANTHER" id="PTHR11412">
    <property type="entry name" value="MACROGLOBULIN / COMPLEMENT"/>
    <property type="match status" value="1"/>
</dbReference>
<dbReference type="InterPro" id="IPR011625">
    <property type="entry name" value="A2M_N_BRD"/>
</dbReference>
<keyword evidence="2" id="KW-0646">Protease inhibitor</keyword>
<dbReference type="InterPro" id="IPR014756">
    <property type="entry name" value="Ig_E-set"/>
</dbReference>
<dbReference type="Gene3D" id="6.20.50.160">
    <property type="match status" value="1"/>
</dbReference>
<evidence type="ECO:0000313" key="8">
    <source>
        <dbReference type="EMBL" id="NXI63119.1"/>
    </source>
</evidence>
<dbReference type="EMBL" id="VXAA01001074">
    <property type="protein sequence ID" value="NXI63119.1"/>
    <property type="molecule type" value="Genomic_DNA"/>
</dbReference>
<dbReference type="PANTHER" id="PTHR11412:SF182">
    <property type="entry name" value="ALPHA-2-MACROGLOBULIN-LIKE PROTEIN 1"/>
    <property type="match status" value="1"/>
</dbReference>
<dbReference type="Pfam" id="PF01835">
    <property type="entry name" value="MG2"/>
    <property type="match status" value="1"/>
</dbReference>
<protein>
    <submittedName>
        <fullName evidence="8">A2ML1 protein</fullName>
    </submittedName>
</protein>
<dbReference type="AlphaFoldDB" id="A0A7K9UQI3"/>
<dbReference type="InterPro" id="IPR041555">
    <property type="entry name" value="MG3"/>
</dbReference>
<sequence length="726" mass="80913">VAPPADGTEEIATVKLIITGQGVSIEEKKKILISKASSGTFIQTDKAVYKPGQTVKFRIVTLDEDFIALNDSDPKNNRIEQWQNVVPQDGIADLSFQLSDEPLPGTYVINVTNGKAYGSFSVEEYVLPKFEVIFEVPVKIYALEKNFPLRVCGRYTYGKGVQGMVHVHLCQKIALFLPSASKPDLCQEFNNQTDKMGCFFTNVTLSFFSRDFRYYQDSIVAEASLVEDGTGVQINTSSQILISRTAARAVFETPNAYYIPGVPYRGKIKLQDHHGNGIKNRKVYLVIKFMRRRLIKMYITDGSGRASFNLDTTAWNSSSVSLEGRFTLEDVMHTPWKTGISYTNAYHHLQPFHVTTKSFLDIHPLTGTLPCGLKQSVQVTFTLSRDDLGEGTNRIGFAYYVAGKAGIVVRGQRSVQVGKLNMLKGSFSIPLTFTADFTPSPSLVVYAIFPSGGVTADSIQFDVALCFENQVKVGFPAKETHPGSTVQLRLQAAPGSMCAVQAVDETVFLMRPESELTSQMVYGLFPGIYRHGYPAQVEEHSNHCVQPHSMSPLLQGKPQHSFQPDIFNLFWNMGLKIFSNLVIRKPTQCSHRADRKLIMGGSSMEYKRMTKEQPQFTAQGRFHHYLPETWIWNLFSIGSNGSRSVPVTAPAAVAEWKVKMFCLSGRGFGLAPTTSLRTVQPVFVDVTLPYSVIRGETFMLKATVFNYMQQCIQIHVALAKSPDFQV</sequence>
<dbReference type="SMART" id="SM01360">
    <property type="entry name" value="A2M"/>
    <property type="match status" value="1"/>
</dbReference>
<comment type="caution">
    <text evidence="8">The sequence shown here is derived from an EMBL/GenBank/DDBJ whole genome shotgun (WGS) entry which is preliminary data.</text>
</comment>
<evidence type="ECO:0000259" key="6">
    <source>
        <dbReference type="SMART" id="SM01359"/>
    </source>
</evidence>
<feature type="domain" description="Alpha-2-macroglobulin" evidence="7">
    <location>
        <begin position="629"/>
        <end position="718"/>
    </location>
</feature>
<keyword evidence="4" id="KW-0722">Serine protease inhibitor</keyword>
<feature type="domain" description="Alpha-2-macroglobulin bait region" evidence="6">
    <location>
        <begin position="360"/>
        <end position="510"/>
    </location>
</feature>
<dbReference type="OrthoDB" id="9998011at2759"/>
<dbReference type="SMART" id="SM01359">
    <property type="entry name" value="A2M_N_2"/>
    <property type="match status" value="1"/>
</dbReference>
<dbReference type="InterPro" id="IPR002890">
    <property type="entry name" value="MG2"/>
</dbReference>
<keyword evidence="5" id="KW-0325">Glycoprotein</keyword>
<comment type="similarity">
    <text evidence="1">Belongs to the protease inhibitor I39 (alpha-2-macroglobulin) family.</text>
</comment>
<evidence type="ECO:0000256" key="1">
    <source>
        <dbReference type="ARBA" id="ARBA00010952"/>
    </source>
</evidence>
<dbReference type="InterPro" id="IPR001599">
    <property type="entry name" value="Macroglobln_a2"/>
</dbReference>
<dbReference type="Pfam" id="PF17791">
    <property type="entry name" value="MG3"/>
    <property type="match status" value="1"/>
</dbReference>
<dbReference type="FunFam" id="2.60.40.1930:FF:000001">
    <property type="entry name" value="CD109 isoform 3"/>
    <property type="match status" value="1"/>
</dbReference>
<dbReference type="Gene3D" id="2.60.40.1940">
    <property type="match status" value="1"/>
</dbReference>
<dbReference type="InterPro" id="IPR013783">
    <property type="entry name" value="Ig-like_fold"/>
</dbReference>
<dbReference type="Gene3D" id="2.60.40.1930">
    <property type="match status" value="2"/>
</dbReference>
<dbReference type="Pfam" id="PF07703">
    <property type="entry name" value="A2M_BRD"/>
    <property type="match status" value="1"/>
</dbReference>
<dbReference type="SUPFAM" id="SSF81296">
    <property type="entry name" value="E set domains"/>
    <property type="match status" value="1"/>
</dbReference>
<feature type="non-terminal residue" evidence="8">
    <location>
        <position position="726"/>
    </location>
</feature>
<name>A0A7K9UQI3_ANSSE</name>
<organism evidence="8 9">
    <name type="scientific">Anseranas semipalmata</name>
    <name type="common">Magpie goose</name>
    <name type="synonym">Anas semipalmata</name>
    <dbReference type="NCBI Taxonomy" id="8851"/>
    <lineage>
        <taxon>Eukaryota</taxon>
        <taxon>Metazoa</taxon>
        <taxon>Chordata</taxon>
        <taxon>Craniata</taxon>
        <taxon>Vertebrata</taxon>
        <taxon>Euteleostomi</taxon>
        <taxon>Archelosauria</taxon>
        <taxon>Archosauria</taxon>
        <taxon>Dinosauria</taxon>
        <taxon>Saurischia</taxon>
        <taxon>Theropoda</taxon>
        <taxon>Coelurosauria</taxon>
        <taxon>Aves</taxon>
        <taxon>Neognathae</taxon>
        <taxon>Galloanserae</taxon>
        <taxon>Anseriformes</taxon>
        <taxon>Anseranatidae</taxon>
        <taxon>Anseranas</taxon>
    </lineage>
</organism>
<accession>A0A7K9UQI3</accession>
<dbReference type="Pfam" id="PF00207">
    <property type="entry name" value="A2M"/>
    <property type="match status" value="1"/>
</dbReference>
<evidence type="ECO:0000256" key="4">
    <source>
        <dbReference type="ARBA" id="ARBA00022900"/>
    </source>
</evidence>
<evidence type="ECO:0000256" key="5">
    <source>
        <dbReference type="ARBA" id="ARBA00023180"/>
    </source>
</evidence>
<keyword evidence="9" id="KW-1185">Reference proteome</keyword>
<gene>
    <name evidence="8" type="primary">A2ml1_2</name>
    <name evidence="8" type="ORF">ANSSEM_R11721</name>
</gene>
<evidence type="ECO:0000259" key="7">
    <source>
        <dbReference type="SMART" id="SM01360"/>
    </source>
</evidence>
<dbReference type="Proteomes" id="UP000567872">
    <property type="component" value="Unassembled WGS sequence"/>
</dbReference>
<evidence type="ECO:0000256" key="2">
    <source>
        <dbReference type="ARBA" id="ARBA00022690"/>
    </source>
</evidence>
<keyword evidence="3" id="KW-0732">Signal</keyword>
<proteinExistence type="inferred from homology"/>
<dbReference type="Gene3D" id="2.20.130.20">
    <property type="match status" value="1"/>
</dbReference>
<evidence type="ECO:0000313" key="9">
    <source>
        <dbReference type="Proteomes" id="UP000567872"/>
    </source>
</evidence>
<feature type="non-terminal residue" evidence="8">
    <location>
        <position position="1"/>
    </location>
</feature>